<evidence type="ECO:0000313" key="3">
    <source>
        <dbReference type="Proteomes" id="UP000276133"/>
    </source>
</evidence>
<evidence type="ECO:0000313" key="2">
    <source>
        <dbReference type="EMBL" id="RNA04720.1"/>
    </source>
</evidence>
<dbReference type="EMBL" id="REGN01007992">
    <property type="protein sequence ID" value="RNA04720.1"/>
    <property type="molecule type" value="Genomic_DNA"/>
</dbReference>
<reference evidence="2 3" key="1">
    <citation type="journal article" date="2018" name="Sci. Rep.">
        <title>Genomic signatures of local adaptation to the degree of environmental predictability in rotifers.</title>
        <authorList>
            <person name="Franch-Gras L."/>
            <person name="Hahn C."/>
            <person name="Garcia-Roger E.M."/>
            <person name="Carmona M.J."/>
            <person name="Serra M."/>
            <person name="Gomez A."/>
        </authorList>
    </citation>
    <scope>NUCLEOTIDE SEQUENCE [LARGE SCALE GENOMIC DNA]</scope>
    <source>
        <strain evidence="2">HYR1</strain>
    </source>
</reference>
<proteinExistence type="predicted"/>
<accession>A0A3M7Q008</accession>
<sequence length="112" mass="12929">MSLKSVKTSFSNNSNSKLNPISSSVDLSKVYSTNSNKTRNLNEILDYLMSFLTKQKRYNNKKLNSFIYHLQIVFNQFNEIAKFFFGEKSISIKVHDVDSQSNWDQVLFGICA</sequence>
<protein>
    <submittedName>
        <fullName evidence="2">Uncharacterized protein</fullName>
    </submittedName>
</protein>
<organism evidence="2 3">
    <name type="scientific">Brachionus plicatilis</name>
    <name type="common">Marine rotifer</name>
    <name type="synonym">Brachionus muelleri</name>
    <dbReference type="NCBI Taxonomy" id="10195"/>
    <lineage>
        <taxon>Eukaryota</taxon>
        <taxon>Metazoa</taxon>
        <taxon>Spiralia</taxon>
        <taxon>Gnathifera</taxon>
        <taxon>Rotifera</taxon>
        <taxon>Eurotatoria</taxon>
        <taxon>Monogononta</taxon>
        <taxon>Pseudotrocha</taxon>
        <taxon>Ploima</taxon>
        <taxon>Brachionidae</taxon>
        <taxon>Brachionus</taxon>
    </lineage>
</organism>
<keyword evidence="3" id="KW-1185">Reference proteome</keyword>
<evidence type="ECO:0000256" key="1">
    <source>
        <dbReference type="SAM" id="MobiDB-lite"/>
    </source>
</evidence>
<comment type="caution">
    <text evidence="2">The sequence shown here is derived from an EMBL/GenBank/DDBJ whole genome shotgun (WGS) entry which is preliminary data.</text>
</comment>
<feature type="region of interest" description="Disordered" evidence="1">
    <location>
        <begin position="1"/>
        <end position="22"/>
    </location>
</feature>
<dbReference type="AlphaFoldDB" id="A0A3M7Q008"/>
<gene>
    <name evidence="2" type="ORF">BpHYR1_020092</name>
</gene>
<dbReference type="Proteomes" id="UP000276133">
    <property type="component" value="Unassembled WGS sequence"/>
</dbReference>
<name>A0A3M7Q008_BRAPC</name>